<evidence type="ECO:0000313" key="2">
    <source>
        <dbReference type="Proteomes" id="UP000664521"/>
    </source>
</evidence>
<sequence>MPVKRKKAVVESNRKALDQPLPKWPLLTPVLPSMDLHLETLLPDQILLIRNLFTSTLCRNYVSFLSSLPLNTTKIQPKRDEALRLNDRFQIEDSSFAGMLWSGTALRDLVTGSGHGLPDGDELEHQDLEKVFGGKVLGLNPRIRIYRYSSVLSLQNKIEIEAEY</sequence>
<proteinExistence type="predicted"/>
<dbReference type="Proteomes" id="UP000664521">
    <property type="component" value="Unassembled WGS sequence"/>
</dbReference>
<keyword evidence="2" id="KW-1185">Reference proteome</keyword>
<gene>
    <name evidence="1" type="ORF">HETSPECPRED_002306</name>
</gene>
<comment type="caution">
    <text evidence="1">The sequence shown here is derived from an EMBL/GenBank/DDBJ whole genome shotgun (WGS) entry which is preliminary data.</text>
</comment>
<protein>
    <submittedName>
        <fullName evidence="1">Uncharacterized protein</fullName>
    </submittedName>
</protein>
<dbReference type="AlphaFoldDB" id="A0A8H3F337"/>
<dbReference type="EMBL" id="CAJPDS010000015">
    <property type="protein sequence ID" value="CAF9915122.1"/>
    <property type="molecule type" value="Genomic_DNA"/>
</dbReference>
<dbReference type="OrthoDB" id="69177at2759"/>
<name>A0A8H3F337_9LECA</name>
<evidence type="ECO:0000313" key="1">
    <source>
        <dbReference type="EMBL" id="CAF9915122.1"/>
    </source>
</evidence>
<reference evidence="1" key="1">
    <citation type="submission" date="2021-03" db="EMBL/GenBank/DDBJ databases">
        <authorList>
            <person name="Tagirdzhanova G."/>
        </authorList>
    </citation>
    <scope>NUCLEOTIDE SEQUENCE</scope>
</reference>
<accession>A0A8H3F337</accession>
<organism evidence="1 2">
    <name type="scientific">Heterodermia speciosa</name>
    <dbReference type="NCBI Taxonomy" id="116794"/>
    <lineage>
        <taxon>Eukaryota</taxon>
        <taxon>Fungi</taxon>
        <taxon>Dikarya</taxon>
        <taxon>Ascomycota</taxon>
        <taxon>Pezizomycotina</taxon>
        <taxon>Lecanoromycetes</taxon>
        <taxon>OSLEUM clade</taxon>
        <taxon>Lecanoromycetidae</taxon>
        <taxon>Caliciales</taxon>
        <taxon>Physciaceae</taxon>
        <taxon>Heterodermia</taxon>
    </lineage>
</organism>